<comment type="pathway">
    <text evidence="2 11">Cofactor biosynthesis; (R)-pantothenate biosynthesis; (R)-pantoate from 3-methyl-2-oxobutanoate: step 2/2.</text>
</comment>
<keyword evidence="15" id="KW-1185">Reference proteome</keyword>
<evidence type="ECO:0000256" key="8">
    <source>
        <dbReference type="ARBA" id="ARBA00023002"/>
    </source>
</evidence>
<evidence type="ECO:0000256" key="5">
    <source>
        <dbReference type="ARBA" id="ARBA00019465"/>
    </source>
</evidence>
<evidence type="ECO:0000256" key="6">
    <source>
        <dbReference type="ARBA" id="ARBA00022655"/>
    </source>
</evidence>
<comment type="catalytic activity">
    <reaction evidence="10 11">
        <text>(R)-pantoate + NADP(+) = 2-dehydropantoate + NADPH + H(+)</text>
        <dbReference type="Rhea" id="RHEA:16233"/>
        <dbReference type="ChEBI" id="CHEBI:11561"/>
        <dbReference type="ChEBI" id="CHEBI:15378"/>
        <dbReference type="ChEBI" id="CHEBI:15980"/>
        <dbReference type="ChEBI" id="CHEBI:57783"/>
        <dbReference type="ChEBI" id="CHEBI:58349"/>
        <dbReference type="EC" id="1.1.1.169"/>
    </reaction>
</comment>
<evidence type="ECO:0000256" key="4">
    <source>
        <dbReference type="ARBA" id="ARBA00013014"/>
    </source>
</evidence>
<dbReference type="InterPro" id="IPR036291">
    <property type="entry name" value="NAD(P)-bd_dom_sf"/>
</dbReference>
<evidence type="ECO:0000256" key="3">
    <source>
        <dbReference type="ARBA" id="ARBA00007870"/>
    </source>
</evidence>
<keyword evidence="8 11" id="KW-0560">Oxidoreductase</keyword>
<dbReference type="InterPro" id="IPR013332">
    <property type="entry name" value="KPR_N"/>
</dbReference>
<dbReference type="Gene3D" id="1.10.1040.10">
    <property type="entry name" value="N-(1-d-carboxylethyl)-l-norvaline Dehydrogenase, domain 2"/>
    <property type="match status" value="1"/>
</dbReference>
<keyword evidence="6 11" id="KW-0566">Pantothenate biosynthesis</keyword>
<dbReference type="GO" id="GO:0005737">
    <property type="term" value="C:cytoplasm"/>
    <property type="evidence" value="ECO:0007669"/>
    <property type="project" value="TreeGrafter"/>
</dbReference>
<dbReference type="PANTHER" id="PTHR43765:SF2">
    <property type="entry name" value="2-DEHYDROPANTOATE 2-REDUCTASE"/>
    <property type="match status" value="1"/>
</dbReference>
<dbReference type="EMBL" id="FUYJ01000004">
    <property type="protein sequence ID" value="SKB00463.1"/>
    <property type="molecule type" value="Genomic_DNA"/>
</dbReference>
<dbReference type="AlphaFoldDB" id="A0A1T4YFJ0"/>
<feature type="domain" description="Ketopantoate reductase C-terminal" evidence="13">
    <location>
        <begin position="175"/>
        <end position="283"/>
    </location>
</feature>
<protein>
    <recommendedName>
        <fullName evidence="5 11">2-dehydropantoate 2-reductase</fullName>
        <ecNumber evidence="4 11">1.1.1.169</ecNumber>
    </recommendedName>
    <alternativeName>
        <fullName evidence="9 11">Ketopantoate reductase</fullName>
    </alternativeName>
</protein>
<accession>A0A1T4YFJ0</accession>
<evidence type="ECO:0000259" key="13">
    <source>
        <dbReference type="Pfam" id="PF08546"/>
    </source>
</evidence>
<reference evidence="15" key="1">
    <citation type="submission" date="2017-02" db="EMBL/GenBank/DDBJ databases">
        <authorList>
            <person name="Varghese N."/>
            <person name="Submissions S."/>
        </authorList>
    </citation>
    <scope>NUCLEOTIDE SEQUENCE [LARGE SCALE GENOMIC DNA]</scope>
    <source>
        <strain evidence="15">DSM 23966</strain>
    </source>
</reference>
<dbReference type="EC" id="1.1.1.169" evidence="4 11"/>
<evidence type="ECO:0000313" key="15">
    <source>
        <dbReference type="Proteomes" id="UP000190042"/>
    </source>
</evidence>
<evidence type="ECO:0000256" key="1">
    <source>
        <dbReference type="ARBA" id="ARBA00002919"/>
    </source>
</evidence>
<evidence type="ECO:0000256" key="11">
    <source>
        <dbReference type="RuleBase" id="RU362068"/>
    </source>
</evidence>
<evidence type="ECO:0000313" key="14">
    <source>
        <dbReference type="EMBL" id="SKB00463.1"/>
    </source>
</evidence>
<dbReference type="GO" id="GO:0015940">
    <property type="term" value="P:pantothenate biosynthetic process"/>
    <property type="evidence" value="ECO:0007669"/>
    <property type="project" value="UniProtKB-UniPathway"/>
</dbReference>
<dbReference type="UniPathway" id="UPA00028">
    <property type="reaction ID" value="UER00004"/>
</dbReference>
<dbReference type="InterPro" id="IPR013328">
    <property type="entry name" value="6PGD_dom2"/>
</dbReference>
<feature type="domain" description="Ketopantoate reductase N-terminal" evidence="12">
    <location>
        <begin position="4"/>
        <end position="146"/>
    </location>
</feature>
<dbReference type="GO" id="GO:0050661">
    <property type="term" value="F:NADP binding"/>
    <property type="evidence" value="ECO:0007669"/>
    <property type="project" value="TreeGrafter"/>
</dbReference>
<name>A0A1T4YFJ0_9BACL</name>
<proteinExistence type="inferred from homology"/>
<evidence type="ECO:0000256" key="7">
    <source>
        <dbReference type="ARBA" id="ARBA00022857"/>
    </source>
</evidence>
<keyword evidence="7 11" id="KW-0521">NADP</keyword>
<dbReference type="InterPro" id="IPR003710">
    <property type="entry name" value="ApbA"/>
</dbReference>
<dbReference type="NCBIfam" id="TIGR00745">
    <property type="entry name" value="apbA_panE"/>
    <property type="match status" value="1"/>
</dbReference>
<organism evidence="14 15">
    <name type="scientific">Sporosarcina newyorkensis</name>
    <dbReference type="NCBI Taxonomy" id="759851"/>
    <lineage>
        <taxon>Bacteria</taxon>
        <taxon>Bacillati</taxon>
        <taxon>Bacillota</taxon>
        <taxon>Bacilli</taxon>
        <taxon>Bacillales</taxon>
        <taxon>Caryophanaceae</taxon>
        <taxon>Sporosarcina</taxon>
    </lineage>
</organism>
<comment type="similarity">
    <text evidence="3 11">Belongs to the ketopantoate reductase family.</text>
</comment>
<dbReference type="InterPro" id="IPR050838">
    <property type="entry name" value="Ketopantoate_reductase"/>
</dbReference>
<evidence type="ECO:0000256" key="10">
    <source>
        <dbReference type="ARBA" id="ARBA00048793"/>
    </source>
</evidence>
<dbReference type="RefSeq" id="WP_009765608.1">
    <property type="nucleotide sequence ID" value="NZ_FUYJ01000004.1"/>
</dbReference>
<evidence type="ECO:0000259" key="12">
    <source>
        <dbReference type="Pfam" id="PF02558"/>
    </source>
</evidence>
<dbReference type="Gene3D" id="3.40.50.720">
    <property type="entry name" value="NAD(P)-binding Rossmann-like Domain"/>
    <property type="match status" value="1"/>
</dbReference>
<dbReference type="InterPro" id="IPR008927">
    <property type="entry name" value="6-PGluconate_DH-like_C_sf"/>
</dbReference>
<dbReference type="SUPFAM" id="SSF51735">
    <property type="entry name" value="NAD(P)-binding Rossmann-fold domains"/>
    <property type="match status" value="1"/>
</dbReference>
<dbReference type="Pfam" id="PF08546">
    <property type="entry name" value="ApbA_C"/>
    <property type="match status" value="1"/>
</dbReference>
<gene>
    <name evidence="14" type="ORF">SAMN04244570_2495</name>
</gene>
<sequence length="298" mass="33453">MRFVVVGAGSIGLLIGSYLAQNKADVTFWVRRETQATQLKQGLIRLDGSKARTRFEVAAVTNMEDLPLDALWIIAVKYDALQEVLPAISSLPRQPDLLFIQNGIGHLSLVDQFELGHVSFATVEHGAGRVDDRTVLHNGIGPITIAVDEKNEQTIKWLEKIDPQCFPIQIQENAEKLLLRKVLINCAINPLTAILQVRNGQLTENFHFYQLFRQLCEELLTNFPEMEDMLTFEDIALVCQRTANNQSSMLVDRIKGNAMEIETIVTAVLHKIEQRKGHAPILKNLEMMLLGINGSEES</sequence>
<comment type="function">
    <text evidence="1 11">Catalyzes the NADPH-dependent reduction of ketopantoate into pantoic acid.</text>
</comment>
<evidence type="ECO:0000256" key="2">
    <source>
        <dbReference type="ARBA" id="ARBA00004994"/>
    </source>
</evidence>
<dbReference type="GO" id="GO:0008677">
    <property type="term" value="F:2-dehydropantoate 2-reductase activity"/>
    <property type="evidence" value="ECO:0007669"/>
    <property type="project" value="UniProtKB-EC"/>
</dbReference>
<dbReference type="PANTHER" id="PTHR43765">
    <property type="entry name" value="2-DEHYDROPANTOATE 2-REDUCTASE-RELATED"/>
    <property type="match status" value="1"/>
</dbReference>
<dbReference type="SUPFAM" id="SSF48179">
    <property type="entry name" value="6-phosphogluconate dehydrogenase C-terminal domain-like"/>
    <property type="match status" value="1"/>
</dbReference>
<dbReference type="Pfam" id="PF02558">
    <property type="entry name" value="ApbA"/>
    <property type="match status" value="1"/>
</dbReference>
<dbReference type="Proteomes" id="UP000190042">
    <property type="component" value="Unassembled WGS sequence"/>
</dbReference>
<dbReference type="InterPro" id="IPR013752">
    <property type="entry name" value="KPA_reductase"/>
</dbReference>
<evidence type="ECO:0000256" key="9">
    <source>
        <dbReference type="ARBA" id="ARBA00032024"/>
    </source>
</evidence>